<comment type="caution">
    <text evidence="4">The sequence shown here is derived from an EMBL/GenBank/DDBJ whole genome shotgun (WGS) entry which is preliminary data.</text>
</comment>
<gene>
    <name evidence="4" type="primary">gldG</name>
    <name evidence="4" type="ORF">L0U89_12860</name>
</gene>
<feature type="transmembrane region" description="Helical" evidence="1">
    <location>
        <begin position="534"/>
        <end position="551"/>
    </location>
</feature>
<evidence type="ECO:0000313" key="4">
    <source>
        <dbReference type="EMBL" id="MCF1751958.1"/>
    </source>
</evidence>
<evidence type="ECO:0000259" key="2">
    <source>
        <dbReference type="Pfam" id="PF09822"/>
    </source>
</evidence>
<proteinExistence type="predicted"/>
<evidence type="ECO:0000313" key="5">
    <source>
        <dbReference type="Proteomes" id="UP001201449"/>
    </source>
</evidence>
<feature type="domain" description="ABC-type uncharacterised transport system" evidence="2">
    <location>
        <begin position="192"/>
        <end position="494"/>
    </location>
</feature>
<sequence length="559" mass="62510">MRNLEGSIKQMGVLAVMLAAIWALVSLLPFRLDLTEEKRYSLHPASIAVLEGLEEPIEIDILLVGELPGGMRRLQRSVEENIRTFNSYSNKRITYRYFNPLDLPKKEQEDFIVGLSDFGINPTNLYTSEAGGKQTKMIFPGILARNAEFEVGALILKGEANMGPDEILNQSVENLEFELINAIKRLVSKQEKEIGLIVGHGEMSEDEGFGIVEALADDYQVYKVPLEQAKLVDDLMTFDILMVIGPKSAYQEREIYLLDQFLMRGGNLVFLVDPLAYNFEEAGGEGTVAMPFDNGLDQMLFRYGVRVNKDFVQDINFGYHVVMGGNFGNQQQMVPLPWPFYVAAGRMAKHPITKGLDQIVFRFTGSLDTVKADGVVKTPLVFGSDFGKKLPAPVRLAFADMEEKPDLDEFNQPNLPLVYLLEGDFTSLFKNRFLPEGVDKAGFVPESNEGRVLVAGTGQLFQSSKSPLDGNPLLLGQDPFSDTQYANRQLLQNAVNYLVDPDGIIAARTKQFQIRPLNKVKVEAEKTKWQTINTVLPAVVFALFGFVWVALRKRKFAGK</sequence>
<dbReference type="NCBIfam" id="TIGR03521">
    <property type="entry name" value="GldG"/>
    <property type="match status" value="1"/>
</dbReference>
<keyword evidence="1" id="KW-0812">Transmembrane</keyword>
<keyword evidence="1" id="KW-0472">Membrane</keyword>
<organism evidence="4 5">
    <name type="scientific">Mariniradius sediminis</name>
    <dbReference type="NCBI Taxonomy" id="2909237"/>
    <lineage>
        <taxon>Bacteria</taxon>
        <taxon>Pseudomonadati</taxon>
        <taxon>Bacteroidota</taxon>
        <taxon>Cytophagia</taxon>
        <taxon>Cytophagales</taxon>
        <taxon>Cyclobacteriaceae</taxon>
        <taxon>Mariniradius</taxon>
    </lineage>
</organism>
<dbReference type="Pfam" id="PF23357">
    <property type="entry name" value="DUF7088"/>
    <property type="match status" value="1"/>
</dbReference>
<dbReference type="InterPro" id="IPR019863">
    <property type="entry name" value="Motility-assoc_ABC-rel_GldG"/>
</dbReference>
<dbReference type="EMBL" id="JAKEVZ010000009">
    <property type="protein sequence ID" value="MCF1751958.1"/>
    <property type="molecule type" value="Genomic_DNA"/>
</dbReference>
<name>A0ABS9BYL6_9BACT</name>
<feature type="domain" description="DUF7088" evidence="3">
    <location>
        <begin position="36"/>
        <end position="144"/>
    </location>
</feature>
<dbReference type="Pfam" id="PF09822">
    <property type="entry name" value="ABC_transp_aux"/>
    <property type="match status" value="1"/>
</dbReference>
<dbReference type="RefSeq" id="WP_234861892.1">
    <property type="nucleotide sequence ID" value="NZ_JAKEVZ010000009.1"/>
</dbReference>
<reference evidence="4 5" key="1">
    <citation type="submission" date="2022-01" db="EMBL/GenBank/DDBJ databases">
        <title>Mariniradius saccharolyticus sp. nov., isolated from sediment of a river.</title>
        <authorList>
            <person name="Liu H."/>
        </authorList>
    </citation>
    <scope>NUCLEOTIDE SEQUENCE [LARGE SCALE GENOMIC DNA]</scope>
    <source>
        <strain evidence="4 5">RY-2</strain>
    </source>
</reference>
<protein>
    <submittedName>
        <fullName evidence="4">Gliding motility-associated ABC transporter substrate-binding protein GldG</fullName>
    </submittedName>
</protein>
<evidence type="ECO:0000256" key="1">
    <source>
        <dbReference type="SAM" id="Phobius"/>
    </source>
</evidence>
<evidence type="ECO:0000259" key="3">
    <source>
        <dbReference type="Pfam" id="PF23357"/>
    </source>
</evidence>
<accession>A0ABS9BYL6</accession>
<feature type="transmembrane region" description="Helical" evidence="1">
    <location>
        <begin position="12"/>
        <end position="32"/>
    </location>
</feature>
<keyword evidence="5" id="KW-1185">Reference proteome</keyword>
<dbReference type="InterPro" id="IPR055396">
    <property type="entry name" value="DUF7088"/>
</dbReference>
<dbReference type="InterPro" id="IPR019196">
    <property type="entry name" value="ABC_transp_unknown"/>
</dbReference>
<dbReference type="Proteomes" id="UP001201449">
    <property type="component" value="Unassembled WGS sequence"/>
</dbReference>
<keyword evidence="1" id="KW-1133">Transmembrane helix</keyword>